<proteinExistence type="inferred from homology"/>
<comment type="caution">
    <text evidence="6">The sequence shown here is derived from an EMBL/GenBank/DDBJ whole genome shotgun (WGS) entry which is preliminary data.</text>
</comment>
<dbReference type="Proteomes" id="UP000291107">
    <property type="component" value="Unassembled WGS sequence"/>
</dbReference>
<keyword evidence="2" id="KW-0805">Transcription regulation</keyword>
<evidence type="ECO:0000256" key="2">
    <source>
        <dbReference type="ARBA" id="ARBA00023015"/>
    </source>
</evidence>
<dbReference type="InterPro" id="IPR036388">
    <property type="entry name" value="WH-like_DNA-bd_sf"/>
</dbReference>
<dbReference type="InterPro" id="IPR000847">
    <property type="entry name" value="LysR_HTH_N"/>
</dbReference>
<dbReference type="RefSeq" id="WP_129997705.1">
    <property type="nucleotide sequence ID" value="NZ_SEUB01000001.1"/>
</dbReference>
<evidence type="ECO:0000313" key="6">
    <source>
        <dbReference type="EMBL" id="RYM45010.1"/>
    </source>
</evidence>
<dbReference type="SUPFAM" id="SSF46785">
    <property type="entry name" value="Winged helix' DNA-binding domain"/>
    <property type="match status" value="1"/>
</dbReference>
<dbReference type="EMBL" id="SEUB01000001">
    <property type="protein sequence ID" value="RYM45010.1"/>
    <property type="molecule type" value="Genomic_DNA"/>
</dbReference>
<dbReference type="GO" id="GO:0003700">
    <property type="term" value="F:DNA-binding transcription factor activity"/>
    <property type="evidence" value="ECO:0007669"/>
    <property type="project" value="InterPro"/>
</dbReference>
<dbReference type="Gene3D" id="3.40.190.290">
    <property type="match status" value="1"/>
</dbReference>
<gene>
    <name evidence="6" type="ORF">EVS84_03140</name>
</gene>
<organism evidence="6 7">
    <name type="scientific">Pseudomonas koreensis</name>
    <dbReference type="NCBI Taxonomy" id="198620"/>
    <lineage>
        <taxon>Bacteria</taxon>
        <taxon>Pseudomonadati</taxon>
        <taxon>Pseudomonadota</taxon>
        <taxon>Gammaproteobacteria</taxon>
        <taxon>Pseudomonadales</taxon>
        <taxon>Pseudomonadaceae</taxon>
        <taxon>Pseudomonas</taxon>
    </lineage>
</organism>
<dbReference type="GO" id="GO:0043565">
    <property type="term" value="F:sequence-specific DNA binding"/>
    <property type="evidence" value="ECO:0007669"/>
    <property type="project" value="TreeGrafter"/>
</dbReference>
<dbReference type="PANTHER" id="PTHR30537">
    <property type="entry name" value="HTH-TYPE TRANSCRIPTIONAL REGULATOR"/>
    <property type="match status" value="1"/>
</dbReference>
<accession>A0A4Q4LAP6</accession>
<dbReference type="Pfam" id="PF00126">
    <property type="entry name" value="HTH_1"/>
    <property type="match status" value="1"/>
</dbReference>
<evidence type="ECO:0000313" key="7">
    <source>
        <dbReference type="Proteomes" id="UP000291107"/>
    </source>
</evidence>
<dbReference type="GO" id="GO:0006351">
    <property type="term" value="P:DNA-templated transcription"/>
    <property type="evidence" value="ECO:0007669"/>
    <property type="project" value="TreeGrafter"/>
</dbReference>
<dbReference type="FunFam" id="1.10.10.10:FF:000001">
    <property type="entry name" value="LysR family transcriptional regulator"/>
    <property type="match status" value="1"/>
</dbReference>
<comment type="similarity">
    <text evidence="1">Belongs to the LysR transcriptional regulatory family.</text>
</comment>
<sequence>MHTHLNRVQTFLAIVELGSFTKAANHLNLSRAMVSLHIKALEAALSTTLLLRNSRTVALTEAGQSFYNEFKAIVADIDTAFDRVMHGTNRVSGTLRISSTSEYGERFILPLIPLFAERYPDIRLCYDFNSSLNDLLAERLDLVIRLGNLADSAFKSRKLADYEIVLVATEGFLARYPVKTPLDLSAAPWIANSNLLTPTQWVLRDGVGEAAEINGARHFQSNSSTAIRAMTLSSMGVSVLPAWMIEADIVSGRLVRVLPGYSLPLQPISLVFPDTPHLPHKSRVFIDFLLAHLGR</sequence>
<evidence type="ECO:0000259" key="5">
    <source>
        <dbReference type="PROSITE" id="PS50931"/>
    </source>
</evidence>
<dbReference type="Gene3D" id="1.10.10.10">
    <property type="entry name" value="Winged helix-like DNA-binding domain superfamily/Winged helix DNA-binding domain"/>
    <property type="match status" value="1"/>
</dbReference>
<dbReference type="InterPro" id="IPR058163">
    <property type="entry name" value="LysR-type_TF_proteobact-type"/>
</dbReference>
<keyword evidence="3" id="KW-0238">DNA-binding</keyword>
<dbReference type="Pfam" id="PF03466">
    <property type="entry name" value="LysR_substrate"/>
    <property type="match status" value="1"/>
</dbReference>
<name>A0A4Q4LAP6_9PSED</name>
<evidence type="ECO:0000256" key="1">
    <source>
        <dbReference type="ARBA" id="ARBA00009437"/>
    </source>
</evidence>
<dbReference type="AlphaFoldDB" id="A0A4Q4LAP6"/>
<dbReference type="CDD" id="cd08422">
    <property type="entry name" value="PBP2_CrgA_like"/>
    <property type="match status" value="1"/>
</dbReference>
<reference evidence="6 7" key="1">
    <citation type="submission" date="2019-02" db="EMBL/GenBank/DDBJ databases">
        <title>Genome of Pseudomonas korensis isolated from heavy metal contaminated environment.</title>
        <authorList>
            <person name="Ayangbenro A.S."/>
            <person name="Babalola O."/>
        </authorList>
    </citation>
    <scope>NUCLEOTIDE SEQUENCE [LARGE SCALE GENOMIC DNA]</scope>
    <source>
        <strain evidence="6 7">AB36</strain>
    </source>
</reference>
<protein>
    <submittedName>
        <fullName evidence="6">LysR family transcriptional regulator</fullName>
    </submittedName>
</protein>
<evidence type="ECO:0000256" key="3">
    <source>
        <dbReference type="ARBA" id="ARBA00023125"/>
    </source>
</evidence>
<evidence type="ECO:0000256" key="4">
    <source>
        <dbReference type="ARBA" id="ARBA00023163"/>
    </source>
</evidence>
<dbReference type="InterPro" id="IPR005119">
    <property type="entry name" value="LysR_subst-bd"/>
</dbReference>
<dbReference type="InterPro" id="IPR036390">
    <property type="entry name" value="WH_DNA-bd_sf"/>
</dbReference>
<keyword evidence="4" id="KW-0804">Transcription</keyword>
<dbReference type="PROSITE" id="PS50931">
    <property type="entry name" value="HTH_LYSR"/>
    <property type="match status" value="1"/>
</dbReference>
<dbReference type="PANTHER" id="PTHR30537:SF66">
    <property type="entry name" value="IRON-REGULATED VIRULENCE REGULATORY PROTEIN IRGB"/>
    <property type="match status" value="1"/>
</dbReference>
<dbReference type="SUPFAM" id="SSF53850">
    <property type="entry name" value="Periplasmic binding protein-like II"/>
    <property type="match status" value="1"/>
</dbReference>
<feature type="domain" description="HTH lysR-type" evidence="5">
    <location>
        <begin position="5"/>
        <end position="60"/>
    </location>
</feature>